<dbReference type="GO" id="GO:0006629">
    <property type="term" value="P:lipid metabolic process"/>
    <property type="evidence" value="ECO:0007669"/>
    <property type="project" value="InterPro"/>
</dbReference>
<protein>
    <submittedName>
        <fullName evidence="4">Phospholipase A1-Igamma2, chloroplastic</fullName>
    </submittedName>
</protein>
<feature type="transmembrane region" description="Helical" evidence="2">
    <location>
        <begin position="637"/>
        <end position="659"/>
    </location>
</feature>
<feature type="transmembrane region" description="Helical" evidence="2">
    <location>
        <begin position="666"/>
        <end position="688"/>
    </location>
</feature>
<evidence type="ECO:0000313" key="4">
    <source>
        <dbReference type="EMBL" id="GBG28357.1"/>
    </source>
</evidence>
<proteinExistence type="predicted"/>
<dbReference type="PANTHER" id="PTHR45856:SF24">
    <property type="entry name" value="FUNGAL LIPASE-LIKE DOMAIN-CONTAINING PROTEIN"/>
    <property type="match status" value="1"/>
</dbReference>
<evidence type="ECO:0000256" key="1">
    <source>
        <dbReference type="SAM" id="MobiDB-lite"/>
    </source>
</evidence>
<feature type="domain" description="Fungal lipase-type" evidence="3">
    <location>
        <begin position="1153"/>
        <end position="1286"/>
    </location>
</feature>
<dbReference type="SUPFAM" id="SSF53474">
    <property type="entry name" value="alpha/beta-Hydrolases"/>
    <property type="match status" value="1"/>
</dbReference>
<accession>A0A2R5GBJ9</accession>
<keyword evidence="2" id="KW-0472">Membrane</keyword>
<feature type="compositionally biased region" description="Polar residues" evidence="1">
    <location>
        <begin position="1135"/>
        <end position="1161"/>
    </location>
</feature>
<feature type="transmembrane region" description="Helical" evidence="2">
    <location>
        <begin position="939"/>
        <end position="963"/>
    </location>
</feature>
<dbReference type="InterPro" id="IPR002921">
    <property type="entry name" value="Fungal_lipase-type"/>
</dbReference>
<dbReference type="Pfam" id="PF01764">
    <property type="entry name" value="Lipase_3"/>
    <property type="match status" value="1"/>
</dbReference>
<reference evidence="4 5" key="1">
    <citation type="submission" date="2017-12" db="EMBL/GenBank/DDBJ databases">
        <title>Sequencing, de novo assembly and annotation of complete genome of a new Thraustochytrid species, strain FCC1311.</title>
        <authorList>
            <person name="Sedici K."/>
            <person name="Godart F."/>
            <person name="Aiese Cigliano R."/>
            <person name="Sanseverino W."/>
            <person name="Barakat M."/>
            <person name="Ortet P."/>
            <person name="Marechal E."/>
            <person name="Cagnac O."/>
            <person name="Amato A."/>
        </authorList>
    </citation>
    <scope>NUCLEOTIDE SEQUENCE [LARGE SCALE GENOMIC DNA]</scope>
</reference>
<dbReference type="EMBL" id="BEYU01000040">
    <property type="protein sequence ID" value="GBG28357.1"/>
    <property type="molecule type" value="Genomic_DNA"/>
</dbReference>
<feature type="transmembrane region" description="Helical" evidence="2">
    <location>
        <begin position="44"/>
        <end position="66"/>
    </location>
</feature>
<comment type="caution">
    <text evidence="4">The sequence shown here is derived from an EMBL/GenBank/DDBJ whole genome shotgun (WGS) entry which is preliminary data.</text>
</comment>
<dbReference type="Gene3D" id="3.40.50.1820">
    <property type="entry name" value="alpha/beta hydrolase"/>
    <property type="match status" value="1"/>
</dbReference>
<feature type="region of interest" description="Disordered" evidence="1">
    <location>
        <begin position="1089"/>
        <end position="1161"/>
    </location>
</feature>
<dbReference type="InParanoid" id="A0A2R5GBJ9"/>
<feature type="compositionally biased region" description="Polar residues" evidence="1">
    <location>
        <begin position="1115"/>
        <end position="1127"/>
    </location>
</feature>
<feature type="transmembrane region" description="Helical" evidence="2">
    <location>
        <begin position="770"/>
        <end position="791"/>
    </location>
</feature>
<feature type="transmembrane region" description="Helical" evidence="2">
    <location>
        <begin position="831"/>
        <end position="853"/>
    </location>
</feature>
<keyword evidence="2" id="KW-0812">Transmembrane</keyword>
<keyword evidence="2" id="KW-1133">Transmembrane helix</keyword>
<dbReference type="InterPro" id="IPR051218">
    <property type="entry name" value="Sec_MonoDiacylglyc_Lipase"/>
</dbReference>
<feature type="transmembrane region" description="Helical" evidence="2">
    <location>
        <begin position="719"/>
        <end position="737"/>
    </location>
</feature>
<organism evidence="4 5">
    <name type="scientific">Hondaea fermentalgiana</name>
    <dbReference type="NCBI Taxonomy" id="2315210"/>
    <lineage>
        <taxon>Eukaryota</taxon>
        <taxon>Sar</taxon>
        <taxon>Stramenopiles</taxon>
        <taxon>Bigyra</taxon>
        <taxon>Labyrinthulomycetes</taxon>
        <taxon>Thraustochytrida</taxon>
        <taxon>Thraustochytriidae</taxon>
        <taxon>Hondaea</taxon>
    </lineage>
</organism>
<keyword evidence="5" id="KW-1185">Reference proteome</keyword>
<evidence type="ECO:0000259" key="3">
    <source>
        <dbReference type="Pfam" id="PF01764"/>
    </source>
</evidence>
<gene>
    <name evidence="4" type="ORF">FCC1311_032461</name>
</gene>
<sequence length="1460" mass="159963">MDADVPGNADVPRNADALRKADAEDAKPLVLLEIIGSRPINCTIIAMFLAMIIGAMYTFVVVGISVPLCGSVARNFEVNQWYKVFDRQDGDLADVAMAEFMMRQTLLIDVSDQDLADGTDGMVPQCAFCNANDLANLSAYFEGIPSEPWTFEILGTFFDDNTTDTLNSTNATDAEMMAVVDIILPLLLLVDVVDDAFGGAMDSSTCLWTFLVDLYKGWTRSSYANIDSVAANGTAANDTAVGYAQMVECLVGDYAGSECYPCGDLTAMGLELLSSDPETGPEFLDISSGSVLDVRGLSRLAPRCAKLLGQTFLAPCRDDSDVSAFMSIFEVDEPSSEERVSRSAAPSPAIFAARMFQSSSQVRLARVTSSEVSDSPSATSTTSVAAAILRDSFLTSSLVNASGHLAYLLRDFQDQLLQGSGEIIDTLSSSCVELPSATSLLVFEEESIFRQEAGQESATVTAERWSEWRACWTALVYYYWKEPTCFAQLGIEPSLSNTSNATGSTVVALDENETETNGADDEDVGSSERILLSILLYSLFNASSRSLPSSSRYGDGFSLTHFAEEWPLLEIGNDTEGIINNTGEAMPFTRDSFVEYGRACNENLMGAFSSGELESALDFLGKTSGCEVPARQVRVSIIADLACWFLGLILLCVQFFWILRRYWTPFSVAMVSLTVAGICICDNGAFIYKTFAWTTEDFKLLIFFNIDSHQTNLEQMKDYIASMRSLALTGFFLFHALTMSQLSRKPFPKHKSGSRLSRWRTIASSRASPAIPVALAFFAFRVCIVNIYLGVHPGFVPLVNMITVIRVCALEETTRNNYCSSSDVDQETAKLAFIGNFVVFFLDAALWTYTMRINSHTRAAIRKLTFIEARDRHLVYNLEMLFMSFLLLALYVCGIMYVSIADVLVGYSGYYAFEDGKLVVKGISLDTTGVDAWDLGFTILLWVFIIGWTLLMVPISSSTGWLFSKAFKTIGKRVQVFASEKDALDALAPNLKTGTKMASEVVFDESVFVTETHLVNFQLTHSTYHIGSVFHSGEGILPRGIHELAYIKDDETDTHVWVLATSDRILIGFRGTTSKRNAQTDLHMGFKSLSWRHTEKRKKRKPRESSAESVKPLHSQVNKEATSSSVADTMDHDSSTGSRPDTSDSVANNRASISGQPSESAAVTRAQRVLGSYAETNRLPKIHGGFLLAFSSIQDQLYEVVSQHLDSHPEVDKVITSGHSLGGALATVCGLYLSTALPSKRALVQVSTFGSPRVGNHAFKRYFHLHVPSCWRFAKRGDPISKTPPRLYGSSRHGYTHVGVEVLLEQSGDAIIDPTVVEHFVLHGCRNGGGADHKVAAYLASLLGFALQGGQRAPSHGLQPLWPNCEERIRAHAKLIAETFPRTSEAILSFIGKATDASETQFKIRDVHKMLEMTESGGFLDHDAASELLDTGLRACVDEPESGDKSAPKLNEISRELNIV</sequence>
<dbReference type="CDD" id="cd00519">
    <property type="entry name" value="Lipase_3"/>
    <property type="match status" value="1"/>
</dbReference>
<dbReference type="InterPro" id="IPR029058">
    <property type="entry name" value="AB_hydrolase_fold"/>
</dbReference>
<dbReference type="Proteomes" id="UP000241890">
    <property type="component" value="Unassembled WGS sequence"/>
</dbReference>
<evidence type="ECO:0000313" key="5">
    <source>
        <dbReference type="Proteomes" id="UP000241890"/>
    </source>
</evidence>
<name>A0A2R5GBJ9_9STRA</name>
<dbReference type="PANTHER" id="PTHR45856">
    <property type="entry name" value="ALPHA/BETA-HYDROLASES SUPERFAMILY PROTEIN"/>
    <property type="match status" value="1"/>
</dbReference>
<evidence type="ECO:0000256" key="2">
    <source>
        <dbReference type="SAM" id="Phobius"/>
    </source>
</evidence>
<feature type="transmembrane region" description="Helical" evidence="2">
    <location>
        <begin position="874"/>
        <end position="900"/>
    </location>
</feature>
<dbReference type="OrthoDB" id="426718at2759"/>